<keyword evidence="1" id="KW-0732">Signal</keyword>
<dbReference type="InterPro" id="IPR033452">
    <property type="entry name" value="GH30_C"/>
</dbReference>
<comment type="similarity">
    <text evidence="3">Belongs to the glycosyl hydrolase 30 family.</text>
</comment>
<protein>
    <submittedName>
        <fullName evidence="6">Glucosylceramidase</fullName>
    </submittedName>
</protein>
<dbReference type="InterPro" id="IPR001139">
    <property type="entry name" value="Glyco_hydro_30"/>
</dbReference>
<dbReference type="Pfam" id="PF17189">
    <property type="entry name" value="Glyco_hydro_30C"/>
    <property type="match status" value="1"/>
</dbReference>
<evidence type="ECO:0000256" key="3">
    <source>
        <dbReference type="RuleBase" id="RU361188"/>
    </source>
</evidence>
<reference evidence="6 7" key="1">
    <citation type="submission" date="2021-06" db="EMBL/GenBank/DDBJ databases">
        <title>Faecalicatena sp. nov. isolated from porcine feces.</title>
        <authorList>
            <person name="Oh B.S."/>
            <person name="Lee J.H."/>
        </authorList>
    </citation>
    <scope>NUCLEOTIDE SEQUENCE [LARGE SCALE GENOMIC DNA]</scope>
    <source>
        <strain evidence="6 7">AGMB00832</strain>
    </source>
</reference>
<feature type="domain" description="Glycosyl hydrolase family 30 beta sandwich" evidence="5">
    <location>
        <begin position="388"/>
        <end position="448"/>
    </location>
</feature>
<dbReference type="RefSeq" id="WP_216240018.1">
    <property type="nucleotide sequence ID" value="NZ_JABACJ020000003.1"/>
</dbReference>
<keyword evidence="7" id="KW-1185">Reference proteome</keyword>
<dbReference type="PANTHER" id="PTHR11069">
    <property type="entry name" value="GLUCOSYLCERAMIDASE"/>
    <property type="match status" value="1"/>
</dbReference>
<accession>A0ABS6D0R3</accession>
<gene>
    <name evidence="6" type="ORF">HGO97_004985</name>
</gene>
<evidence type="ECO:0000313" key="6">
    <source>
        <dbReference type="EMBL" id="MBU3875169.1"/>
    </source>
</evidence>
<sequence>MKRAKLFTSVKGVEEMMRQQDGLMFDQTEGRGDRQLNIYPERCYQEILGFGAAFTETSAYNYAKMSSKGKEKVIEALFDKEKGLGLNYCRTHIHSCDFALNRYTYVREQDEKLESFSISRDQKYILPFIKAAQNTAEGLELFASPWTPPSWMKDNNEMIHGGRLLEAYYQSWADYMVRYVTEYAKEGIHFSGISVQNEAMAFQTWESCQYTAEEEAVFVHKYLKPALKKAGFDDIGIMVWDHNRERVYDRARDSFAVPGAREDIWGVAYHWYSGDHYAALDMVHEAFPEKALILSEISLGGQRGETAQGAHSSFIGLEIWVNELIENFNHHMNAFVAWNMIVDENGGPYHDRPGGCKAPIVADDQTDTFILEPIYYAIAHFSRFIKRGAVRLGTSVFKEEVKMAAFQNPDGEIVSVILNRTDRVQEVWVRLEGRYMKLMLPADSVTTCVITEE</sequence>
<dbReference type="InterPro" id="IPR033453">
    <property type="entry name" value="Glyco_hydro_30_TIM-barrel"/>
</dbReference>
<evidence type="ECO:0000313" key="7">
    <source>
        <dbReference type="Proteomes" id="UP000723714"/>
    </source>
</evidence>
<dbReference type="EMBL" id="JABACJ020000003">
    <property type="protein sequence ID" value="MBU3875169.1"/>
    <property type="molecule type" value="Genomic_DNA"/>
</dbReference>
<evidence type="ECO:0000259" key="5">
    <source>
        <dbReference type="Pfam" id="PF17189"/>
    </source>
</evidence>
<evidence type="ECO:0000256" key="2">
    <source>
        <dbReference type="ARBA" id="ARBA00022801"/>
    </source>
</evidence>
<dbReference type="Proteomes" id="UP000723714">
    <property type="component" value="Unassembled WGS sequence"/>
</dbReference>
<comment type="caution">
    <text evidence="6">The sequence shown here is derived from an EMBL/GenBank/DDBJ whole genome shotgun (WGS) entry which is preliminary data.</text>
</comment>
<keyword evidence="3" id="KW-0326">Glycosidase</keyword>
<evidence type="ECO:0000256" key="1">
    <source>
        <dbReference type="ARBA" id="ARBA00022729"/>
    </source>
</evidence>
<organism evidence="6 7">
    <name type="scientific">Faecalicatena faecalis</name>
    <dbReference type="NCBI Taxonomy" id="2726362"/>
    <lineage>
        <taxon>Bacteria</taxon>
        <taxon>Bacillati</taxon>
        <taxon>Bacillota</taxon>
        <taxon>Clostridia</taxon>
        <taxon>Lachnospirales</taxon>
        <taxon>Lachnospiraceae</taxon>
        <taxon>Faecalicatena</taxon>
    </lineage>
</organism>
<dbReference type="Pfam" id="PF02055">
    <property type="entry name" value="Glyco_hydro_30"/>
    <property type="match status" value="1"/>
</dbReference>
<keyword evidence="2 3" id="KW-0378">Hydrolase</keyword>
<feature type="domain" description="Glycosyl hydrolase family 30 TIM-barrel" evidence="4">
    <location>
        <begin position="47"/>
        <end position="385"/>
    </location>
</feature>
<evidence type="ECO:0000259" key="4">
    <source>
        <dbReference type="Pfam" id="PF02055"/>
    </source>
</evidence>
<proteinExistence type="inferred from homology"/>
<name>A0ABS6D0R3_9FIRM</name>
<dbReference type="PANTHER" id="PTHR11069:SF23">
    <property type="entry name" value="LYSOSOMAL ACID GLUCOSYLCERAMIDASE"/>
    <property type="match status" value="1"/>
</dbReference>